<organism evidence="8 9">
    <name type="scientific">Rhipicephalus microplus</name>
    <name type="common">Cattle tick</name>
    <name type="synonym">Boophilus microplus</name>
    <dbReference type="NCBI Taxonomy" id="6941"/>
    <lineage>
        <taxon>Eukaryota</taxon>
        <taxon>Metazoa</taxon>
        <taxon>Ecdysozoa</taxon>
        <taxon>Arthropoda</taxon>
        <taxon>Chelicerata</taxon>
        <taxon>Arachnida</taxon>
        <taxon>Acari</taxon>
        <taxon>Parasitiformes</taxon>
        <taxon>Ixodida</taxon>
        <taxon>Ixodoidea</taxon>
        <taxon>Ixodidae</taxon>
        <taxon>Rhipicephalinae</taxon>
        <taxon>Rhipicephalus</taxon>
        <taxon>Boophilus</taxon>
    </lineage>
</organism>
<dbReference type="AlphaFoldDB" id="A0A9J6DBK9"/>
<evidence type="ECO:0000313" key="9">
    <source>
        <dbReference type="Proteomes" id="UP000821866"/>
    </source>
</evidence>
<dbReference type="Proteomes" id="UP000821866">
    <property type="component" value="Chromosome 8"/>
</dbReference>
<keyword evidence="3 7" id="KW-0812">Transmembrane</keyword>
<comment type="subcellular location">
    <subcellularLocation>
        <location evidence="1">Membrane</location>
        <topology evidence="1">Multi-pass membrane protein</topology>
    </subcellularLocation>
</comment>
<sequence length="477" mass="52228">MAAPTTSTATLPSQTTFPLQVTLEHPRVPEAFHEEEYEDVEDWLEQFKRVAVSNHWTEQHKLDRAYFALEDGARTWYENQEATFQSWGDFRRKLLATFLNTNRRDRAQQLIEARGQKPNETATMYAEVATIEEERIILFTILLAILISWGACYLMTETEYLPPGDPARTDLRSSIIEKSPWIRVPYPGQFGMPRVSIGVVLGMLSAILSSVVESVGDYYACARLSQVPTPPTHAINRGIWMEGLGCIVAGIWGGGCGLTSYSTNISIIAVTKVACRSVVQWAAVFMIGFGVVGKIGALFATIPDPIIGGVFCVMFAMIAAVGLSSAQCVDLNSSRNLFVLGSSLFFGLMVSHWTSRNPDAIKTGYDVLDQTIVILLSTSMFVGGFLGIFLDNTIPGTPEERGLASGGHHGNVGGSAEATDSPKDCYDLPFLRARLANAAFSYLPISPTYSNAALLQRITPKFVRSLSRRSNKAANEA</sequence>
<comment type="similarity">
    <text evidence="2">Belongs to the nucleobase:cation symporter-2 (NCS2) (TC 2.A.40) family.</text>
</comment>
<feature type="transmembrane region" description="Helical" evidence="7">
    <location>
        <begin position="195"/>
        <end position="216"/>
    </location>
</feature>
<feature type="transmembrane region" description="Helical" evidence="7">
    <location>
        <begin position="337"/>
        <end position="355"/>
    </location>
</feature>
<dbReference type="EMBL" id="JABSTU010000010">
    <property type="protein sequence ID" value="KAH8019395.1"/>
    <property type="molecule type" value="Genomic_DNA"/>
</dbReference>
<proteinExistence type="inferred from homology"/>
<evidence type="ECO:0000256" key="5">
    <source>
        <dbReference type="ARBA" id="ARBA00023136"/>
    </source>
</evidence>
<dbReference type="Pfam" id="PF00860">
    <property type="entry name" value="Xan_ur_permease"/>
    <property type="match status" value="1"/>
</dbReference>
<name>A0A9J6DBK9_RHIMP</name>
<evidence type="ECO:0000256" key="6">
    <source>
        <dbReference type="SAM" id="MobiDB-lite"/>
    </source>
</evidence>
<evidence type="ECO:0000256" key="3">
    <source>
        <dbReference type="ARBA" id="ARBA00022692"/>
    </source>
</evidence>
<feature type="transmembrane region" description="Helical" evidence="7">
    <location>
        <begin position="306"/>
        <end position="325"/>
    </location>
</feature>
<dbReference type="VEuPathDB" id="VectorBase:LOC119177245"/>
<dbReference type="GO" id="GO:0016020">
    <property type="term" value="C:membrane"/>
    <property type="evidence" value="ECO:0007669"/>
    <property type="project" value="UniProtKB-SubCell"/>
</dbReference>
<dbReference type="VEuPathDB" id="VectorBase:LOC119176937"/>
<reference evidence="8" key="2">
    <citation type="submission" date="2021-09" db="EMBL/GenBank/DDBJ databases">
        <authorList>
            <person name="Jia N."/>
            <person name="Wang J."/>
            <person name="Shi W."/>
            <person name="Du L."/>
            <person name="Sun Y."/>
            <person name="Zhan W."/>
            <person name="Jiang J."/>
            <person name="Wang Q."/>
            <person name="Zhang B."/>
            <person name="Ji P."/>
            <person name="Sakyi L.B."/>
            <person name="Cui X."/>
            <person name="Yuan T."/>
            <person name="Jiang B."/>
            <person name="Yang W."/>
            <person name="Lam T.T.-Y."/>
            <person name="Chang Q."/>
            <person name="Ding S."/>
            <person name="Wang X."/>
            <person name="Zhu J."/>
            <person name="Ruan X."/>
            <person name="Zhao L."/>
            <person name="Wei J."/>
            <person name="Que T."/>
            <person name="Du C."/>
            <person name="Cheng J."/>
            <person name="Dai P."/>
            <person name="Han X."/>
            <person name="Huang E."/>
            <person name="Gao Y."/>
            <person name="Liu J."/>
            <person name="Shao H."/>
            <person name="Ye R."/>
            <person name="Li L."/>
            <person name="Wei W."/>
            <person name="Wang X."/>
            <person name="Wang C."/>
            <person name="Huo Q."/>
            <person name="Li W."/>
            <person name="Guo W."/>
            <person name="Chen H."/>
            <person name="Chen S."/>
            <person name="Zhou L."/>
            <person name="Zhou L."/>
            <person name="Ni X."/>
            <person name="Tian J."/>
            <person name="Zhou Y."/>
            <person name="Sheng Y."/>
            <person name="Liu T."/>
            <person name="Pan Y."/>
            <person name="Xia L."/>
            <person name="Li J."/>
            <person name="Zhao F."/>
            <person name="Cao W."/>
        </authorList>
    </citation>
    <scope>NUCLEOTIDE SEQUENCE</scope>
    <source>
        <strain evidence="8">Rmic-2018</strain>
        <tissue evidence="8">Larvae</tissue>
    </source>
</reference>
<keyword evidence="4 7" id="KW-1133">Transmembrane helix</keyword>
<dbReference type="InterPro" id="IPR006043">
    <property type="entry name" value="NCS2"/>
</dbReference>
<feature type="transmembrane region" description="Helical" evidence="7">
    <location>
        <begin position="136"/>
        <end position="156"/>
    </location>
</feature>
<comment type="caution">
    <text evidence="8">The sequence shown here is derived from an EMBL/GenBank/DDBJ whole genome shotgun (WGS) entry which is preliminary data.</text>
</comment>
<feature type="compositionally biased region" description="Gly residues" evidence="6">
    <location>
        <begin position="404"/>
        <end position="413"/>
    </location>
</feature>
<evidence type="ECO:0008006" key="10">
    <source>
        <dbReference type="Google" id="ProtNLM"/>
    </source>
</evidence>
<feature type="region of interest" description="Disordered" evidence="6">
    <location>
        <begin position="400"/>
        <end position="420"/>
    </location>
</feature>
<evidence type="ECO:0000313" key="8">
    <source>
        <dbReference type="EMBL" id="KAH8019395.1"/>
    </source>
</evidence>
<evidence type="ECO:0000256" key="7">
    <source>
        <dbReference type="SAM" id="Phobius"/>
    </source>
</evidence>
<protein>
    <recommendedName>
        <fullName evidence="10">Xanthine/uracil transporter</fullName>
    </recommendedName>
</protein>
<feature type="transmembrane region" description="Helical" evidence="7">
    <location>
        <begin position="367"/>
        <end position="390"/>
    </location>
</feature>
<dbReference type="GO" id="GO:0022857">
    <property type="term" value="F:transmembrane transporter activity"/>
    <property type="evidence" value="ECO:0007669"/>
    <property type="project" value="InterPro"/>
</dbReference>
<evidence type="ECO:0000256" key="2">
    <source>
        <dbReference type="ARBA" id="ARBA00008821"/>
    </source>
</evidence>
<gene>
    <name evidence="8" type="ORF">HPB51_019368</name>
</gene>
<evidence type="ECO:0000256" key="4">
    <source>
        <dbReference type="ARBA" id="ARBA00022989"/>
    </source>
</evidence>
<evidence type="ECO:0000256" key="1">
    <source>
        <dbReference type="ARBA" id="ARBA00004141"/>
    </source>
</evidence>
<reference evidence="8" key="1">
    <citation type="journal article" date="2020" name="Cell">
        <title>Large-Scale Comparative Analyses of Tick Genomes Elucidate Their Genetic Diversity and Vector Capacities.</title>
        <authorList>
            <consortium name="Tick Genome and Microbiome Consortium (TIGMIC)"/>
            <person name="Jia N."/>
            <person name="Wang J."/>
            <person name="Shi W."/>
            <person name="Du L."/>
            <person name="Sun Y."/>
            <person name="Zhan W."/>
            <person name="Jiang J.F."/>
            <person name="Wang Q."/>
            <person name="Zhang B."/>
            <person name="Ji P."/>
            <person name="Bell-Sakyi L."/>
            <person name="Cui X.M."/>
            <person name="Yuan T.T."/>
            <person name="Jiang B.G."/>
            <person name="Yang W.F."/>
            <person name="Lam T.T."/>
            <person name="Chang Q.C."/>
            <person name="Ding S.J."/>
            <person name="Wang X.J."/>
            <person name="Zhu J.G."/>
            <person name="Ruan X.D."/>
            <person name="Zhao L."/>
            <person name="Wei J.T."/>
            <person name="Ye R.Z."/>
            <person name="Que T.C."/>
            <person name="Du C.H."/>
            <person name="Zhou Y.H."/>
            <person name="Cheng J.X."/>
            <person name="Dai P.F."/>
            <person name="Guo W.B."/>
            <person name="Han X.H."/>
            <person name="Huang E.J."/>
            <person name="Li L.F."/>
            <person name="Wei W."/>
            <person name="Gao Y.C."/>
            <person name="Liu J.Z."/>
            <person name="Shao H.Z."/>
            <person name="Wang X."/>
            <person name="Wang C.C."/>
            <person name="Yang T.C."/>
            <person name="Huo Q.B."/>
            <person name="Li W."/>
            <person name="Chen H.Y."/>
            <person name="Chen S.E."/>
            <person name="Zhou L.G."/>
            <person name="Ni X.B."/>
            <person name="Tian J.H."/>
            <person name="Sheng Y."/>
            <person name="Liu T."/>
            <person name="Pan Y.S."/>
            <person name="Xia L.Y."/>
            <person name="Li J."/>
            <person name="Zhao F."/>
            <person name="Cao W.C."/>
        </authorList>
    </citation>
    <scope>NUCLEOTIDE SEQUENCE</scope>
    <source>
        <strain evidence="8">Rmic-2018</strain>
    </source>
</reference>
<accession>A0A9J6DBK9</accession>
<keyword evidence="9" id="KW-1185">Reference proteome</keyword>
<keyword evidence="5 7" id="KW-0472">Membrane</keyword>
<feature type="transmembrane region" description="Helical" evidence="7">
    <location>
        <begin position="278"/>
        <end position="300"/>
    </location>
</feature>
<dbReference type="PANTHER" id="PTHR11119">
    <property type="entry name" value="XANTHINE-URACIL / VITAMIN C PERMEASE FAMILY MEMBER"/>
    <property type="match status" value="1"/>
</dbReference>